<protein>
    <submittedName>
        <fullName evidence="8">Glutamine-binding periplasmic protein</fullName>
    </submittedName>
</protein>
<keyword evidence="5" id="KW-0472">Membrane</keyword>
<evidence type="ECO:0000256" key="4">
    <source>
        <dbReference type="RuleBase" id="RU003744"/>
    </source>
</evidence>
<organism evidence="8 9">
    <name type="scientific">Pelotomaculum schinkii</name>
    <dbReference type="NCBI Taxonomy" id="78350"/>
    <lineage>
        <taxon>Bacteria</taxon>
        <taxon>Bacillati</taxon>
        <taxon>Bacillota</taxon>
        <taxon>Clostridia</taxon>
        <taxon>Eubacteriales</taxon>
        <taxon>Desulfotomaculaceae</taxon>
        <taxon>Pelotomaculum</taxon>
    </lineage>
</organism>
<name>A0A4Y7RGA6_9FIRM</name>
<feature type="domain" description="Solute-binding protein family 3/N-terminal" evidence="6">
    <location>
        <begin position="119"/>
        <end position="336"/>
    </location>
</feature>
<dbReference type="PANTHER" id="PTHR35936">
    <property type="entry name" value="MEMBRANE-BOUND LYTIC MUREIN TRANSGLYCOSYLASE F"/>
    <property type="match status" value="1"/>
</dbReference>
<dbReference type="SMART" id="SM00079">
    <property type="entry name" value="PBPe"/>
    <property type="match status" value="1"/>
</dbReference>
<evidence type="ECO:0000256" key="2">
    <source>
        <dbReference type="ARBA" id="ARBA00010333"/>
    </source>
</evidence>
<dbReference type="GO" id="GO:0016020">
    <property type="term" value="C:membrane"/>
    <property type="evidence" value="ECO:0007669"/>
    <property type="project" value="InterPro"/>
</dbReference>
<comment type="similarity">
    <text evidence="2 4">Belongs to the bacterial solute-binding protein 3 family.</text>
</comment>
<dbReference type="SUPFAM" id="SSF53850">
    <property type="entry name" value="Periplasmic binding protein-like II"/>
    <property type="match status" value="1"/>
</dbReference>
<dbReference type="PROSITE" id="PS01039">
    <property type="entry name" value="SBP_BACTERIAL_3"/>
    <property type="match status" value="1"/>
</dbReference>
<evidence type="ECO:0000313" key="9">
    <source>
        <dbReference type="Proteomes" id="UP000298324"/>
    </source>
</evidence>
<dbReference type="Gene3D" id="3.40.190.10">
    <property type="entry name" value="Periplasmic binding protein-like II"/>
    <property type="match status" value="2"/>
</dbReference>
<dbReference type="EMBL" id="QFGA01000001">
    <property type="protein sequence ID" value="TEB07811.1"/>
    <property type="molecule type" value="Genomic_DNA"/>
</dbReference>
<keyword evidence="9" id="KW-1185">Reference proteome</keyword>
<dbReference type="InterPro" id="IPR001638">
    <property type="entry name" value="Solute-binding_3/MltF_N"/>
</dbReference>
<comment type="subcellular location">
    <subcellularLocation>
        <location evidence="1">Cell envelope</location>
    </subcellularLocation>
</comment>
<keyword evidence="5" id="KW-1133">Transmembrane helix</keyword>
<dbReference type="SMART" id="SM00062">
    <property type="entry name" value="PBPb"/>
    <property type="match status" value="1"/>
</dbReference>
<sequence length="336" mass="37273">MEVYILVIKIQCRMLILEVSRLIKKVFPLLLGVLIGALVFGTIGFASGSQRQITVDFLPLKFFFNGVEKHLEQDQPAFVYNDVTYVPVRFVAETLGRPVEWDGDNLSIFIGEKSSGKQKIIVGSDATYPPFEYQDEAGRYVGFDLDMMAAIAEAADLEVDFRDMPFDQLISALRSEQIDAVVSALSIIEARKAVMDFTDPYFHSGLIIAVRPDNSSINSLQDLKGKSIGVLSVTSAEEHAKKVPDAKVKSFGSWEQAFLGLEEGTVEAVISDYPVAANFIKQGYDLRLAGEKFAVADYGIAVSKNNPELLQKLNSGLQTIKANGQYDIIYKKWFKD</sequence>
<evidence type="ECO:0000256" key="1">
    <source>
        <dbReference type="ARBA" id="ARBA00004196"/>
    </source>
</evidence>
<keyword evidence="5" id="KW-0812">Transmembrane</keyword>
<gene>
    <name evidence="8" type="primary">glnH_2</name>
    <name evidence="8" type="ORF">Psch_01366</name>
</gene>
<dbReference type="InterPro" id="IPR001320">
    <property type="entry name" value="Iontro_rcpt_C"/>
</dbReference>
<dbReference type="Proteomes" id="UP000298324">
    <property type="component" value="Unassembled WGS sequence"/>
</dbReference>
<feature type="transmembrane region" description="Helical" evidence="5">
    <location>
        <begin position="26"/>
        <end position="46"/>
    </location>
</feature>
<keyword evidence="3" id="KW-0732">Signal</keyword>
<evidence type="ECO:0000256" key="5">
    <source>
        <dbReference type="SAM" id="Phobius"/>
    </source>
</evidence>
<dbReference type="GO" id="GO:0015276">
    <property type="term" value="F:ligand-gated monoatomic ion channel activity"/>
    <property type="evidence" value="ECO:0007669"/>
    <property type="project" value="InterPro"/>
</dbReference>
<proteinExistence type="inferred from homology"/>
<dbReference type="Pfam" id="PF00497">
    <property type="entry name" value="SBP_bac_3"/>
    <property type="match status" value="1"/>
</dbReference>
<reference evidence="8 9" key="1">
    <citation type="journal article" date="2018" name="Environ. Microbiol.">
        <title>Novel energy conservation strategies and behaviour of Pelotomaculum schinkii driving syntrophic propionate catabolism.</title>
        <authorList>
            <person name="Hidalgo-Ahumada C.A.P."/>
            <person name="Nobu M.K."/>
            <person name="Narihiro T."/>
            <person name="Tamaki H."/>
            <person name="Liu W.T."/>
            <person name="Kamagata Y."/>
            <person name="Stams A.J.M."/>
            <person name="Imachi H."/>
            <person name="Sousa D.Z."/>
        </authorList>
    </citation>
    <scope>NUCLEOTIDE SEQUENCE [LARGE SCALE GENOMIC DNA]</scope>
    <source>
        <strain evidence="8 9">HH</strain>
    </source>
</reference>
<dbReference type="GO" id="GO:0030313">
    <property type="term" value="C:cell envelope"/>
    <property type="evidence" value="ECO:0007669"/>
    <property type="project" value="UniProtKB-SubCell"/>
</dbReference>
<feature type="domain" description="Ionotropic glutamate receptor C-terminal" evidence="7">
    <location>
        <begin position="119"/>
        <end position="336"/>
    </location>
</feature>
<dbReference type="Gene3D" id="3.30.457.10">
    <property type="entry name" value="Copper amine oxidase-like, N-terminal domain"/>
    <property type="match status" value="1"/>
</dbReference>
<dbReference type="InterPro" id="IPR036582">
    <property type="entry name" value="Mao_N_sf"/>
</dbReference>
<dbReference type="InterPro" id="IPR018313">
    <property type="entry name" value="SBP_3_CS"/>
</dbReference>
<dbReference type="SUPFAM" id="SSF55383">
    <property type="entry name" value="Copper amine oxidase, domain N"/>
    <property type="match status" value="1"/>
</dbReference>
<evidence type="ECO:0000259" key="6">
    <source>
        <dbReference type="SMART" id="SM00062"/>
    </source>
</evidence>
<dbReference type="PANTHER" id="PTHR35936:SF17">
    <property type="entry name" value="ARGININE-BINDING EXTRACELLULAR PROTEIN ARTP"/>
    <property type="match status" value="1"/>
</dbReference>
<evidence type="ECO:0000313" key="8">
    <source>
        <dbReference type="EMBL" id="TEB07811.1"/>
    </source>
</evidence>
<evidence type="ECO:0000259" key="7">
    <source>
        <dbReference type="SMART" id="SM00079"/>
    </source>
</evidence>
<comment type="caution">
    <text evidence="8">The sequence shown here is derived from an EMBL/GenBank/DDBJ whole genome shotgun (WGS) entry which is preliminary data.</text>
</comment>
<evidence type="ECO:0000256" key="3">
    <source>
        <dbReference type="ARBA" id="ARBA00022729"/>
    </source>
</evidence>
<dbReference type="AlphaFoldDB" id="A0A4Y7RGA6"/>
<dbReference type="InterPro" id="IPR012854">
    <property type="entry name" value="Cu_amine_oxidase-like_N"/>
</dbReference>
<dbReference type="Pfam" id="PF07833">
    <property type="entry name" value="Cu_amine_oxidN1"/>
    <property type="match status" value="1"/>
</dbReference>
<dbReference type="CDD" id="cd13624">
    <property type="entry name" value="PBP2_Arg_Lys_His"/>
    <property type="match status" value="1"/>
</dbReference>
<accession>A0A4Y7RGA6</accession>